<dbReference type="Proteomes" id="UP000184292">
    <property type="component" value="Unassembled WGS sequence"/>
</dbReference>
<dbReference type="RefSeq" id="WP_073333945.1">
    <property type="nucleotide sequence ID" value="NZ_FQYO01000007.1"/>
</dbReference>
<evidence type="ECO:0000256" key="1">
    <source>
        <dbReference type="SAM" id="SignalP"/>
    </source>
</evidence>
<evidence type="ECO:0000313" key="3">
    <source>
        <dbReference type="Proteomes" id="UP000184292"/>
    </source>
</evidence>
<reference evidence="2 3" key="1">
    <citation type="submission" date="2016-11" db="EMBL/GenBank/DDBJ databases">
        <authorList>
            <person name="Jaros S."/>
            <person name="Januszkiewicz K."/>
            <person name="Wedrychowicz H."/>
        </authorList>
    </citation>
    <scope>NUCLEOTIDE SEQUENCE [LARGE SCALE GENOMIC DNA]</scope>
    <source>
        <strain evidence="2 3">DSM 100565</strain>
    </source>
</reference>
<organism evidence="2 3">
    <name type="scientific">Wenxinia saemankumensis</name>
    <dbReference type="NCBI Taxonomy" id="1447782"/>
    <lineage>
        <taxon>Bacteria</taxon>
        <taxon>Pseudomonadati</taxon>
        <taxon>Pseudomonadota</taxon>
        <taxon>Alphaproteobacteria</taxon>
        <taxon>Rhodobacterales</taxon>
        <taxon>Roseobacteraceae</taxon>
        <taxon>Wenxinia</taxon>
    </lineage>
</organism>
<keyword evidence="1" id="KW-0732">Signal</keyword>
<dbReference type="OrthoDB" id="195732at2"/>
<dbReference type="STRING" id="1447782.SAMN05444417_3318"/>
<feature type="chain" id="PRO_5012251944" evidence="1">
    <location>
        <begin position="21"/>
        <end position="190"/>
    </location>
</feature>
<dbReference type="EMBL" id="FQYO01000007">
    <property type="protein sequence ID" value="SHJ24876.1"/>
    <property type="molecule type" value="Genomic_DNA"/>
</dbReference>
<gene>
    <name evidence="2" type="ORF">SAMN05444417_3318</name>
</gene>
<name>A0A1M6HRQ5_9RHOB</name>
<protein>
    <submittedName>
        <fullName evidence="2">Uncharacterized protein</fullName>
    </submittedName>
</protein>
<keyword evidence="3" id="KW-1185">Reference proteome</keyword>
<evidence type="ECO:0000313" key="2">
    <source>
        <dbReference type="EMBL" id="SHJ24876.1"/>
    </source>
</evidence>
<accession>A0A1M6HRQ5</accession>
<sequence length="190" mass="19620">MPAFRIALALAAGLPLSAAAQDVDAAIKGYFGDHIAPWIDDAAVVGAVTAQNETTHGYDQAMIDDLEATWRSEVGAANQPTIDPVVTSPLADQLRAHIAESGGVITEIFITDGVGLNVAASGITSDMWQGDEAKWQETYGAGPGAMHVSEIEMDESTGSYQAQISATIVDPDSGAAIGAITVGLNAESFM</sequence>
<feature type="signal peptide" evidence="1">
    <location>
        <begin position="1"/>
        <end position="20"/>
    </location>
</feature>
<dbReference type="AlphaFoldDB" id="A0A1M6HRQ5"/>
<proteinExistence type="predicted"/>